<name>A0A251XHB9_CLAMM</name>
<evidence type="ECO:0000313" key="1">
    <source>
        <dbReference type="EMBL" id="OUE01573.1"/>
    </source>
</evidence>
<dbReference type="NCBIfam" id="TIGR01509">
    <property type="entry name" value="HAD-SF-IA-v3"/>
    <property type="match status" value="1"/>
</dbReference>
<dbReference type="PANTHER" id="PTHR43611:SF3">
    <property type="entry name" value="FLAVIN MONONUCLEOTIDE HYDROLASE 1, CHLOROPLATIC"/>
    <property type="match status" value="1"/>
</dbReference>
<proteinExistence type="predicted"/>
<gene>
    <name evidence="1" type="primary">yihX</name>
    <name evidence="1" type="ORF">CMMCAS07_14785</name>
</gene>
<reference evidence="1 2" key="1">
    <citation type="submission" date="2016-08" db="EMBL/GenBank/DDBJ databases">
        <title>Genome sequence of Clavibacter michiganensis subsp. michiganensis strain CASJ007.</title>
        <authorList>
            <person name="Thapa S.P."/>
            <person name="Coaker G."/>
        </authorList>
    </citation>
    <scope>NUCLEOTIDE SEQUENCE [LARGE SCALE GENOMIC DNA]</scope>
    <source>
        <strain evidence="1">CASJ007</strain>
    </source>
</reference>
<dbReference type="SUPFAM" id="SSF56784">
    <property type="entry name" value="HAD-like"/>
    <property type="match status" value="1"/>
</dbReference>
<dbReference type="InterPro" id="IPR006439">
    <property type="entry name" value="HAD-SF_hydro_IA"/>
</dbReference>
<dbReference type="InterPro" id="IPR036412">
    <property type="entry name" value="HAD-like_sf"/>
</dbReference>
<dbReference type="Gene3D" id="3.40.50.1000">
    <property type="entry name" value="HAD superfamily/HAD-like"/>
    <property type="match status" value="1"/>
</dbReference>
<keyword evidence="2" id="KW-1185">Reference proteome</keyword>
<dbReference type="EMBL" id="MDHH01000003">
    <property type="protein sequence ID" value="OUE01573.1"/>
    <property type="molecule type" value="Genomic_DNA"/>
</dbReference>
<dbReference type="SFLD" id="SFLDS00003">
    <property type="entry name" value="Haloacid_Dehalogenase"/>
    <property type="match status" value="1"/>
</dbReference>
<dbReference type="SFLD" id="SFLDG01129">
    <property type="entry name" value="C1.5:_HAD__Beta-PGM__Phosphata"/>
    <property type="match status" value="1"/>
</dbReference>
<comment type="caution">
    <text evidence="1">The sequence shown here is derived from an EMBL/GenBank/DDBJ whole genome shotgun (WGS) entry which is preliminary data.</text>
</comment>
<evidence type="ECO:0000313" key="2">
    <source>
        <dbReference type="Proteomes" id="UP000195062"/>
    </source>
</evidence>
<dbReference type="Pfam" id="PF00702">
    <property type="entry name" value="Hydrolase"/>
    <property type="match status" value="1"/>
</dbReference>
<organism evidence="1 2">
    <name type="scientific">Clavibacter michiganensis subsp. michiganensis</name>
    <dbReference type="NCBI Taxonomy" id="33013"/>
    <lineage>
        <taxon>Bacteria</taxon>
        <taxon>Bacillati</taxon>
        <taxon>Actinomycetota</taxon>
        <taxon>Actinomycetes</taxon>
        <taxon>Micrococcales</taxon>
        <taxon>Microbacteriaceae</taxon>
        <taxon>Clavibacter</taxon>
    </lineage>
</organism>
<dbReference type="Proteomes" id="UP000195062">
    <property type="component" value="Unassembled WGS sequence"/>
</dbReference>
<sequence>MRAMSSLIVAERVAGALSEGSAPRRRPHTGRDDLRAPLPDPHGLLFVFDMDDVLYDHDWRGPADRITAATGHDLPELRRRWYNDDGEWAAEAGRIDADSYLDAFCAAVGVEMDEDEWVRRRRASMTVRPQALAAVARAREAGRITLLTNNNALAARHLPELAPELVPLFGVEHLRTSSGYGARKPDPAVFRGVLAAYGQPAARTFFADDREDNVASARALGITGHHVRGDGDLLPAVEAFIRAQAHAG</sequence>
<protein>
    <submittedName>
        <fullName evidence="1">Alpha-D-glucose-1-phosphate phosphatase YihX</fullName>
    </submittedName>
</protein>
<dbReference type="InterPro" id="IPR023214">
    <property type="entry name" value="HAD_sf"/>
</dbReference>
<dbReference type="InterPro" id="IPR023198">
    <property type="entry name" value="PGP-like_dom2"/>
</dbReference>
<accession>A0A251XHB9</accession>
<dbReference type="AlphaFoldDB" id="A0A251XHB9"/>
<dbReference type="PANTHER" id="PTHR43611">
    <property type="entry name" value="ALPHA-D-GLUCOSE 1-PHOSPHATE PHOSPHATASE"/>
    <property type="match status" value="1"/>
</dbReference>
<dbReference type="Gene3D" id="1.10.150.240">
    <property type="entry name" value="Putative phosphatase, domain 2"/>
    <property type="match status" value="1"/>
</dbReference>